<protein>
    <submittedName>
        <fullName evidence="1">Uncharacterized protein</fullName>
    </submittedName>
</protein>
<evidence type="ECO:0000313" key="1">
    <source>
        <dbReference type="EMBL" id="KAJ1673008.1"/>
    </source>
</evidence>
<name>A0ACC1HBE9_9FUNG</name>
<dbReference type="EMBL" id="JAMZIH010007511">
    <property type="protein sequence ID" value="KAJ1673008.1"/>
    <property type="molecule type" value="Genomic_DNA"/>
</dbReference>
<sequence>AQFHDVIDNPHLFSQLMMYSASNFCPEITLFLEEYQELKAKVVAFFNMGEKGFDHPELDIEIPPPIPPRASSPSSIKDGSLRSLPKSSGNHEPVRPYHPHQIKTTDHAESSEVPIRRQIVATIHSKAATPISNKWVLVSSPPFSPPRITILQTLLESPAAAVTNSCLKQSSANSISINSFKVVPFALRSQFYGFYRIFIAEGGTLQINIEGRIMDQITRMVESYRYTVDMFDEVHAEVLQMLYHNIYRKFMSKLGSS</sequence>
<reference evidence="1" key="1">
    <citation type="submission" date="2022-06" db="EMBL/GenBank/DDBJ databases">
        <title>Phylogenomic reconstructions and comparative analyses of Kickxellomycotina fungi.</title>
        <authorList>
            <person name="Reynolds N.K."/>
            <person name="Stajich J.E."/>
            <person name="Barry K."/>
            <person name="Grigoriev I.V."/>
            <person name="Crous P."/>
            <person name="Smith M.E."/>
        </authorList>
    </citation>
    <scope>NUCLEOTIDE SEQUENCE</scope>
    <source>
        <strain evidence="1">RSA 2271</strain>
    </source>
</reference>
<comment type="caution">
    <text evidence="1">The sequence shown here is derived from an EMBL/GenBank/DDBJ whole genome shotgun (WGS) entry which is preliminary data.</text>
</comment>
<accession>A0ACC1HBE9</accession>
<dbReference type="Proteomes" id="UP001145114">
    <property type="component" value="Unassembled WGS sequence"/>
</dbReference>
<evidence type="ECO:0000313" key="2">
    <source>
        <dbReference type="Proteomes" id="UP001145114"/>
    </source>
</evidence>
<feature type="non-terminal residue" evidence="1">
    <location>
        <position position="1"/>
    </location>
</feature>
<proteinExistence type="predicted"/>
<gene>
    <name evidence="1" type="ORF">EV182_006064</name>
</gene>
<organism evidence="1 2">
    <name type="scientific">Spiromyces aspiralis</name>
    <dbReference type="NCBI Taxonomy" id="68401"/>
    <lineage>
        <taxon>Eukaryota</taxon>
        <taxon>Fungi</taxon>
        <taxon>Fungi incertae sedis</taxon>
        <taxon>Zoopagomycota</taxon>
        <taxon>Kickxellomycotina</taxon>
        <taxon>Kickxellomycetes</taxon>
        <taxon>Kickxellales</taxon>
        <taxon>Kickxellaceae</taxon>
        <taxon>Spiromyces</taxon>
    </lineage>
</organism>
<keyword evidence="2" id="KW-1185">Reference proteome</keyword>